<gene>
    <name evidence="2" type="ORF">GCM10010466_25550</name>
</gene>
<sequence length="80" mass="8953">MRAAQAPETVPRRMKKKETARRARTACRGAVLMGSPWVGAGGWGWTGRWGLVRAVCWWVGSGWGQWTEKPPSAQMVWPVM</sequence>
<organism evidence="2 3">
    <name type="scientific">Planomonospora alba</name>
    <dbReference type="NCBI Taxonomy" id="161354"/>
    <lineage>
        <taxon>Bacteria</taxon>
        <taxon>Bacillati</taxon>
        <taxon>Actinomycetota</taxon>
        <taxon>Actinomycetes</taxon>
        <taxon>Streptosporangiales</taxon>
        <taxon>Streptosporangiaceae</taxon>
        <taxon>Planomonospora</taxon>
    </lineage>
</organism>
<protein>
    <submittedName>
        <fullName evidence="2">Uncharacterized protein</fullName>
    </submittedName>
</protein>
<name>A0ABP6N3K6_9ACTN</name>
<accession>A0ABP6N3K6</accession>
<feature type="region of interest" description="Disordered" evidence="1">
    <location>
        <begin position="1"/>
        <end position="20"/>
    </location>
</feature>
<evidence type="ECO:0000256" key="1">
    <source>
        <dbReference type="SAM" id="MobiDB-lite"/>
    </source>
</evidence>
<keyword evidence="3" id="KW-1185">Reference proteome</keyword>
<proteinExistence type="predicted"/>
<dbReference type="Proteomes" id="UP001500320">
    <property type="component" value="Unassembled WGS sequence"/>
</dbReference>
<reference evidence="3" key="1">
    <citation type="journal article" date="2019" name="Int. J. Syst. Evol. Microbiol.">
        <title>The Global Catalogue of Microorganisms (GCM) 10K type strain sequencing project: providing services to taxonomists for standard genome sequencing and annotation.</title>
        <authorList>
            <consortium name="The Broad Institute Genomics Platform"/>
            <consortium name="The Broad Institute Genome Sequencing Center for Infectious Disease"/>
            <person name="Wu L."/>
            <person name="Ma J."/>
        </authorList>
    </citation>
    <scope>NUCLEOTIDE SEQUENCE [LARGE SCALE GENOMIC DNA]</scope>
    <source>
        <strain evidence="3">JCM 9373</strain>
    </source>
</reference>
<comment type="caution">
    <text evidence="2">The sequence shown here is derived from an EMBL/GenBank/DDBJ whole genome shotgun (WGS) entry which is preliminary data.</text>
</comment>
<evidence type="ECO:0000313" key="3">
    <source>
        <dbReference type="Proteomes" id="UP001500320"/>
    </source>
</evidence>
<dbReference type="EMBL" id="BAAAUT010000017">
    <property type="protein sequence ID" value="GAA3133830.1"/>
    <property type="molecule type" value="Genomic_DNA"/>
</dbReference>
<evidence type="ECO:0000313" key="2">
    <source>
        <dbReference type="EMBL" id="GAA3133830.1"/>
    </source>
</evidence>